<name>A0ABW4SA25_9RHOB</name>
<proteinExistence type="predicted"/>
<dbReference type="EMBL" id="JBHUGH010000013">
    <property type="protein sequence ID" value="MFD1913902.1"/>
    <property type="molecule type" value="Genomic_DNA"/>
</dbReference>
<keyword evidence="2" id="KW-0732">Signal</keyword>
<dbReference type="InterPro" id="IPR019088">
    <property type="entry name" value="CHP02186-rel_TM"/>
</dbReference>
<keyword evidence="1" id="KW-1133">Transmembrane helix</keyword>
<reference evidence="4" key="1">
    <citation type="journal article" date="2019" name="Int. J. Syst. Evol. Microbiol.">
        <title>The Global Catalogue of Microorganisms (GCM) 10K type strain sequencing project: providing services to taxonomists for standard genome sequencing and annotation.</title>
        <authorList>
            <consortium name="The Broad Institute Genomics Platform"/>
            <consortium name="The Broad Institute Genome Sequencing Center for Infectious Disease"/>
            <person name="Wu L."/>
            <person name="Ma J."/>
        </authorList>
    </citation>
    <scope>NUCLEOTIDE SEQUENCE [LARGE SCALE GENOMIC DNA]</scope>
    <source>
        <strain evidence="4">CGMCC 4.7242</strain>
    </source>
</reference>
<evidence type="ECO:0000256" key="1">
    <source>
        <dbReference type="SAM" id="Phobius"/>
    </source>
</evidence>
<gene>
    <name evidence="3" type="ORF">ACFSGJ_16935</name>
</gene>
<dbReference type="Pfam" id="PF09608">
    <property type="entry name" value="Alph_Pro_TM"/>
    <property type="match status" value="1"/>
</dbReference>
<evidence type="ECO:0000256" key="2">
    <source>
        <dbReference type="SAM" id="SignalP"/>
    </source>
</evidence>
<keyword evidence="1" id="KW-0472">Membrane</keyword>
<feature type="transmembrane region" description="Helical" evidence="1">
    <location>
        <begin position="227"/>
        <end position="248"/>
    </location>
</feature>
<comment type="caution">
    <text evidence="3">The sequence shown here is derived from an EMBL/GenBank/DDBJ whole genome shotgun (WGS) entry which is preliminary data.</text>
</comment>
<sequence length="253" mass="27371">MRWLLLFLLLVTPPAMAQESPGEEVVVGLSQSNVAITATFVGSEILVFGAIRREAPLPEGALGVIVTIEGPSGPLTVHRKDRVAGIWVNTEAVHVDRAPSFYAVASTAPLSAVLSQTEDLRHAISVPRAIRAIGATVDDAPAFTAALIRIREERGLYQILPEGVELDRDTLFRSQISLPSNLTEGTYVTRIFLTRSGTVIDSYETAIHVQKVGLERMIFVTAHEQPLLYGIISILVAVMAGWAASAVFRYARG</sequence>
<dbReference type="RefSeq" id="WP_390264559.1">
    <property type="nucleotide sequence ID" value="NZ_JBHUGH010000013.1"/>
</dbReference>
<keyword evidence="1" id="KW-0812">Transmembrane</keyword>
<protein>
    <submittedName>
        <fullName evidence="3">TIGR02186 family protein</fullName>
    </submittedName>
</protein>
<feature type="signal peptide" evidence="2">
    <location>
        <begin position="1"/>
        <end position="17"/>
    </location>
</feature>
<feature type="chain" id="PRO_5046793939" evidence="2">
    <location>
        <begin position="18"/>
        <end position="253"/>
    </location>
</feature>
<dbReference type="Proteomes" id="UP001597353">
    <property type="component" value="Unassembled WGS sequence"/>
</dbReference>
<evidence type="ECO:0000313" key="4">
    <source>
        <dbReference type="Proteomes" id="UP001597353"/>
    </source>
</evidence>
<organism evidence="3 4">
    <name type="scientific">Halodurantibacterium flavum</name>
    <dbReference type="NCBI Taxonomy" id="1382802"/>
    <lineage>
        <taxon>Bacteria</taxon>
        <taxon>Pseudomonadati</taxon>
        <taxon>Pseudomonadota</taxon>
        <taxon>Alphaproteobacteria</taxon>
        <taxon>Rhodobacterales</taxon>
        <taxon>Paracoccaceae</taxon>
        <taxon>Halodurantibacterium</taxon>
    </lineage>
</organism>
<evidence type="ECO:0000313" key="3">
    <source>
        <dbReference type="EMBL" id="MFD1913902.1"/>
    </source>
</evidence>
<keyword evidence="4" id="KW-1185">Reference proteome</keyword>
<accession>A0ABW4SA25</accession>